<organism evidence="2 3">
    <name type="scientific">Rhodospirillum rubrum (strain ATCC 11170 / ATH 1.1.1 / DSM 467 / LMG 4362 / NCIMB 8255 / S1)</name>
    <dbReference type="NCBI Taxonomy" id="269796"/>
    <lineage>
        <taxon>Bacteria</taxon>
        <taxon>Pseudomonadati</taxon>
        <taxon>Pseudomonadota</taxon>
        <taxon>Alphaproteobacteria</taxon>
        <taxon>Rhodospirillales</taxon>
        <taxon>Rhodospirillaceae</taxon>
        <taxon>Rhodospirillum</taxon>
    </lineage>
</organism>
<dbReference type="InterPro" id="IPR011990">
    <property type="entry name" value="TPR-like_helical_dom_sf"/>
</dbReference>
<dbReference type="Proteomes" id="UP000001929">
    <property type="component" value="Chromosome"/>
</dbReference>
<dbReference type="Pfam" id="PF12770">
    <property type="entry name" value="CHAT"/>
    <property type="match status" value="1"/>
</dbReference>
<dbReference type="InterPro" id="IPR027417">
    <property type="entry name" value="P-loop_NTPase"/>
</dbReference>
<dbReference type="HOGENOM" id="CLU_004034_0_0_5"/>
<evidence type="ECO:0000313" key="2">
    <source>
        <dbReference type="EMBL" id="ABC24057.1"/>
    </source>
</evidence>
<evidence type="ECO:0000313" key="3">
    <source>
        <dbReference type="Proteomes" id="UP000001929"/>
    </source>
</evidence>
<sequence>MGMLRIRRSDDSLLCQDGQKVVRKPLGSLGIARLQGWTTDYATAVRSRNADSLLAIGQNIADFLNDGDGWLNGCLKRPGPVCLEIEASADPDDGASLLLDVPWELLALQGRFLAADPHQLFLVARRLGASETPDEPEHGDLAVLFMAAEVEGQHVLDYEREEAAFLDATQGLNAHLAVEESGSLAGLGLRLKQTRRWEALHLTCHGDLGETGPFLALETAEGGLDRVDAGQLCALLGDETQMPRLVFLSACRTAERAESGAARFAQALVRAGVGNAVGWDGSVQDGDAIAFAEVFYGELAGGRSVIHAAAVARRKVLGTYKANGNEGDGIHWHLARVYLGPRGGGALCNPSGKPTRPFHRNPADKAYLDKTNRRVPVATADQFVGRRRPLQAALRAWSAGSAGVLIQGMGNLGKSSLAERIASRLDSHDVVVVVERYDALAVFNALVAALPETEQAAIAKAYEASIVSDPASLKLVVQKLLKDPFSGHGGTRPILLIIDDLEQRLDAPKPGESATPFKTPDDNVIFGALIAAFCESQRHSKSRLLITSRYTFALRDAQGDDLAARLTVIALPPMDPAQRAKQMRTAARLNGRLRRPGADPDLDQLEGRIRAAAGGNPGLQEILTRPLLEMGDRAAATRAVEAVEGYLISGKAPSEDSAAQEFFQRVSLEALRAMLTLTEVAQLRAATLFPLEVPLTVVETAGRAAGIDCPDQAVERLQGLGLLDRYQGPGGRLEAAVNPLARPLVEPLSATEQTFLAAAVVEKLYAAWTNDDGQLSANAQAVVLADLALIAGGPPEILKKAIWAGVYFLRWAGWLAEAEALLYHAVQSFNHLGDKHARATAWGQIAEILVTRAKMDTALHIFCEEVMPVFEGVGYERERAVTLTKIADILDSQGKTDRALCIYLEQCLPVVQQMRDLSTLAHIRLACAKIRLKKSGLQNNEAVTIVSELSESFDLFCQIDRLDYIGKVGLELGQVLAKTGQIEEAVRVLEQAAEAFTKLLNRELVENIRTLQASIRKPSE</sequence>
<protein>
    <recommendedName>
        <fullName evidence="1">CHAT domain-containing protein</fullName>
    </recommendedName>
</protein>
<dbReference type="SUPFAM" id="SSF48452">
    <property type="entry name" value="TPR-like"/>
    <property type="match status" value="1"/>
</dbReference>
<feature type="domain" description="CHAT" evidence="1">
    <location>
        <begin position="97"/>
        <end position="323"/>
    </location>
</feature>
<dbReference type="AlphaFoldDB" id="Q2RP88"/>
<dbReference type="Gene3D" id="1.25.40.10">
    <property type="entry name" value="Tetratricopeptide repeat domain"/>
    <property type="match status" value="1"/>
</dbReference>
<dbReference type="STRING" id="269796.Rru_A3262"/>
<dbReference type="eggNOG" id="COG0457">
    <property type="taxonomic scope" value="Bacteria"/>
</dbReference>
<dbReference type="KEGG" id="rru:Rru_A3262"/>
<dbReference type="InterPro" id="IPR024983">
    <property type="entry name" value="CHAT_dom"/>
</dbReference>
<dbReference type="EnsemblBacteria" id="ABC24057">
    <property type="protein sequence ID" value="ABC24057"/>
    <property type="gene ID" value="Rru_A3262"/>
</dbReference>
<gene>
    <name evidence="2" type="ordered locus">Rru_A3262</name>
</gene>
<reference evidence="2 3" key="1">
    <citation type="journal article" date="2011" name="Stand. Genomic Sci.">
        <title>Complete genome sequence of Rhodospirillum rubrum type strain (S1).</title>
        <authorList>
            <person name="Munk A.C."/>
            <person name="Copeland A."/>
            <person name="Lucas S."/>
            <person name="Lapidus A."/>
            <person name="Del Rio T.G."/>
            <person name="Barry K."/>
            <person name="Detter J.C."/>
            <person name="Hammon N."/>
            <person name="Israni S."/>
            <person name="Pitluck S."/>
            <person name="Brettin T."/>
            <person name="Bruce D."/>
            <person name="Han C."/>
            <person name="Tapia R."/>
            <person name="Gilna P."/>
            <person name="Schmutz J."/>
            <person name="Larimer F."/>
            <person name="Land M."/>
            <person name="Kyrpides N.C."/>
            <person name="Mavromatis K."/>
            <person name="Richardson P."/>
            <person name="Rohde M."/>
            <person name="Goker M."/>
            <person name="Klenk H.P."/>
            <person name="Zhang Y."/>
            <person name="Roberts G.P."/>
            <person name="Reslewic S."/>
            <person name="Schwartz D.C."/>
        </authorList>
    </citation>
    <scope>NUCLEOTIDE SEQUENCE [LARGE SCALE GENOMIC DNA]</scope>
    <source>
        <strain evidence="3">ATCC 11170 / ATH 1.1.1 / DSM 467 / LMG 4362 / NCIMB 8255 / S1</strain>
    </source>
</reference>
<dbReference type="EMBL" id="CP000230">
    <property type="protein sequence ID" value="ABC24057.1"/>
    <property type="molecule type" value="Genomic_DNA"/>
</dbReference>
<proteinExistence type="predicted"/>
<evidence type="ECO:0000259" key="1">
    <source>
        <dbReference type="Pfam" id="PF12770"/>
    </source>
</evidence>
<dbReference type="eggNOG" id="COG4995">
    <property type="taxonomic scope" value="Bacteria"/>
</dbReference>
<keyword evidence="3" id="KW-1185">Reference proteome</keyword>
<accession>Q2RP88</accession>
<dbReference type="eggNOG" id="COG1672">
    <property type="taxonomic scope" value="Bacteria"/>
</dbReference>
<dbReference type="SUPFAM" id="SSF52540">
    <property type="entry name" value="P-loop containing nucleoside triphosphate hydrolases"/>
    <property type="match status" value="1"/>
</dbReference>
<dbReference type="Gene3D" id="3.40.50.300">
    <property type="entry name" value="P-loop containing nucleotide triphosphate hydrolases"/>
    <property type="match status" value="1"/>
</dbReference>
<name>Q2RP88_RHORT</name>
<dbReference type="PATRIC" id="fig|269796.9.peg.3378"/>